<sequence length="208" mass="23350">MYIYYVHLLRICEKTYYLVNKAENYALSEEEGALFYCDPENAKEVCSEIFDVGYYIVDKETIYSCKAGSNGLDCSRGELTDQDNTCATATVGKLFLNQSKLALCLNYDTAAYAIDLTPTTSGNYLIKKDSSNLFGIPGDRDYAIVSVKEKVITINADYTNNLKYVYASKDAKMKLLEKGDTCPKNGSALDETKILELDCVNSRLYNKY</sequence>
<organism evidence="1 2">
    <name type="scientific">Neocallimastix californiae</name>
    <dbReference type="NCBI Taxonomy" id="1754190"/>
    <lineage>
        <taxon>Eukaryota</taxon>
        <taxon>Fungi</taxon>
        <taxon>Fungi incertae sedis</taxon>
        <taxon>Chytridiomycota</taxon>
        <taxon>Chytridiomycota incertae sedis</taxon>
        <taxon>Neocallimastigomycetes</taxon>
        <taxon>Neocallimastigales</taxon>
        <taxon>Neocallimastigaceae</taxon>
        <taxon>Neocallimastix</taxon>
    </lineage>
</organism>
<proteinExistence type="predicted"/>
<protein>
    <submittedName>
        <fullName evidence="1">Uncharacterized protein</fullName>
    </submittedName>
</protein>
<gene>
    <name evidence="1" type="ORF">LY90DRAFT_517271</name>
</gene>
<evidence type="ECO:0000313" key="1">
    <source>
        <dbReference type="EMBL" id="ORY19355.1"/>
    </source>
</evidence>
<keyword evidence="2" id="KW-1185">Reference proteome</keyword>
<dbReference type="Proteomes" id="UP000193920">
    <property type="component" value="Unassembled WGS sequence"/>
</dbReference>
<dbReference type="EMBL" id="MCOG01000312">
    <property type="protein sequence ID" value="ORY19355.1"/>
    <property type="molecule type" value="Genomic_DNA"/>
</dbReference>
<accession>A0A1Y2ABG5</accession>
<name>A0A1Y2ABG5_9FUNG</name>
<comment type="caution">
    <text evidence="1">The sequence shown here is derived from an EMBL/GenBank/DDBJ whole genome shotgun (WGS) entry which is preliminary data.</text>
</comment>
<reference evidence="1 2" key="1">
    <citation type="submission" date="2016-08" db="EMBL/GenBank/DDBJ databases">
        <title>A Parts List for Fungal Cellulosomes Revealed by Comparative Genomics.</title>
        <authorList>
            <consortium name="DOE Joint Genome Institute"/>
            <person name="Haitjema C.H."/>
            <person name="Gilmore S.P."/>
            <person name="Henske J.K."/>
            <person name="Solomon K.V."/>
            <person name="De Groot R."/>
            <person name="Kuo A."/>
            <person name="Mondo S.J."/>
            <person name="Salamov A.A."/>
            <person name="Labutti K."/>
            <person name="Zhao Z."/>
            <person name="Chiniquy J."/>
            <person name="Barry K."/>
            <person name="Brewer H.M."/>
            <person name="Purvine S.O."/>
            <person name="Wright A.T."/>
            <person name="Boxma B."/>
            <person name="Van Alen T."/>
            <person name="Hackstein J.H."/>
            <person name="Baker S.E."/>
            <person name="Grigoriev I.V."/>
            <person name="O'Malley M.A."/>
        </authorList>
    </citation>
    <scope>NUCLEOTIDE SEQUENCE [LARGE SCALE GENOMIC DNA]</scope>
    <source>
        <strain evidence="1 2">G1</strain>
    </source>
</reference>
<dbReference type="AlphaFoldDB" id="A0A1Y2ABG5"/>
<evidence type="ECO:0000313" key="2">
    <source>
        <dbReference type="Proteomes" id="UP000193920"/>
    </source>
</evidence>